<reference evidence="2" key="1">
    <citation type="submission" date="2015-06" db="EMBL/GenBank/DDBJ databases">
        <authorList>
            <person name="Nguyen H."/>
        </authorList>
    </citation>
    <scope>NUCLEOTIDE SEQUENCE</scope>
    <source>
        <strain evidence="2">DAOM 180753</strain>
    </source>
</reference>
<name>A0AAI9TB86_PENTH</name>
<evidence type="ECO:0000313" key="2">
    <source>
        <dbReference type="EMBL" id="KAJ9484117.1"/>
    </source>
</evidence>
<keyword evidence="1" id="KW-0472">Membrane</keyword>
<feature type="transmembrane region" description="Helical" evidence="1">
    <location>
        <begin position="79"/>
        <end position="97"/>
    </location>
</feature>
<proteinExistence type="predicted"/>
<keyword evidence="3" id="KW-1185">Reference proteome</keyword>
<dbReference type="AlphaFoldDB" id="A0AAI9TB86"/>
<accession>A0AAI9TB86</accession>
<dbReference type="EMBL" id="LACB01000367">
    <property type="protein sequence ID" value="KAJ9484117.1"/>
    <property type="molecule type" value="Genomic_DNA"/>
</dbReference>
<reference evidence="2" key="2">
    <citation type="journal article" date="2016" name="Fungal Biol.">
        <title>Ochratoxin A production by Penicillium thymicola.</title>
        <authorList>
            <person name="Nguyen H.D.T."/>
            <person name="McMullin D.R."/>
            <person name="Ponomareva E."/>
            <person name="Riley R."/>
            <person name="Pomraning K.R."/>
            <person name="Baker S.E."/>
            <person name="Seifert K.A."/>
        </authorList>
    </citation>
    <scope>NUCLEOTIDE SEQUENCE</scope>
    <source>
        <strain evidence="2">DAOM 180753</strain>
    </source>
</reference>
<protein>
    <submittedName>
        <fullName evidence="2">Uncharacterized protein</fullName>
    </submittedName>
</protein>
<sequence>MSTFLCVILSTGGLSNSCTKTYHWRRLLSIIPLPGATFSICVSRPRGGSYHFIFPCFFFFFFFFFFSFFFFFFFFAFPALFLFILLSLLICCGYLFVSRSVARTLVFSLISFVSESQMSNYIMMEWNEMRYSRAFLILLLL</sequence>
<evidence type="ECO:0000256" key="1">
    <source>
        <dbReference type="SAM" id="Phobius"/>
    </source>
</evidence>
<keyword evidence="1" id="KW-1133">Transmembrane helix</keyword>
<dbReference type="Proteomes" id="UP001227192">
    <property type="component" value="Unassembled WGS sequence"/>
</dbReference>
<organism evidence="2 3">
    <name type="scientific">Penicillium thymicola</name>
    <dbReference type="NCBI Taxonomy" id="293382"/>
    <lineage>
        <taxon>Eukaryota</taxon>
        <taxon>Fungi</taxon>
        <taxon>Dikarya</taxon>
        <taxon>Ascomycota</taxon>
        <taxon>Pezizomycotina</taxon>
        <taxon>Eurotiomycetes</taxon>
        <taxon>Eurotiomycetidae</taxon>
        <taxon>Eurotiales</taxon>
        <taxon>Aspergillaceae</taxon>
        <taxon>Penicillium</taxon>
    </lineage>
</organism>
<keyword evidence="1" id="KW-0812">Transmembrane</keyword>
<comment type="caution">
    <text evidence="2">The sequence shown here is derived from an EMBL/GenBank/DDBJ whole genome shotgun (WGS) entry which is preliminary data.</text>
</comment>
<evidence type="ECO:0000313" key="3">
    <source>
        <dbReference type="Proteomes" id="UP001227192"/>
    </source>
</evidence>
<feature type="transmembrane region" description="Helical" evidence="1">
    <location>
        <begin position="52"/>
        <end position="73"/>
    </location>
</feature>
<gene>
    <name evidence="2" type="ORF">VN97_g9268</name>
</gene>